<dbReference type="EMBL" id="WKJL01000025">
    <property type="protein sequence ID" value="MRW87292.1"/>
    <property type="molecule type" value="Genomic_DNA"/>
</dbReference>
<keyword evidence="3" id="KW-1185">Reference proteome</keyword>
<dbReference type="Proteomes" id="UP000439986">
    <property type="component" value="Unassembled WGS sequence"/>
</dbReference>
<evidence type="ECO:0000313" key="3">
    <source>
        <dbReference type="Proteomes" id="UP000439986"/>
    </source>
</evidence>
<dbReference type="RefSeq" id="WP_154360543.1">
    <property type="nucleotide sequence ID" value="NZ_WKJL01000025.1"/>
</dbReference>
<name>A0A844DDK7_9BURK</name>
<gene>
    <name evidence="2" type="ORF">GJ698_24790</name>
</gene>
<dbReference type="AlphaFoldDB" id="A0A844DDK7"/>
<evidence type="ECO:0000256" key="1">
    <source>
        <dbReference type="SAM" id="SignalP"/>
    </source>
</evidence>
<proteinExistence type="predicted"/>
<evidence type="ECO:0000313" key="2">
    <source>
        <dbReference type="EMBL" id="MRW87292.1"/>
    </source>
</evidence>
<keyword evidence="1" id="KW-0732">Signal</keyword>
<feature type="chain" id="PRO_5032947047" description="Lipoprotein" evidence="1">
    <location>
        <begin position="28"/>
        <end position="131"/>
    </location>
</feature>
<accession>A0A844DDK7</accession>
<protein>
    <recommendedName>
        <fullName evidence="4">Lipoprotein</fullName>
    </recommendedName>
</protein>
<evidence type="ECO:0008006" key="4">
    <source>
        <dbReference type="Google" id="ProtNLM"/>
    </source>
</evidence>
<comment type="caution">
    <text evidence="2">The sequence shown here is derived from an EMBL/GenBank/DDBJ whole genome shotgun (WGS) entry which is preliminary data.</text>
</comment>
<sequence>MPFSISPLLRAACLALLLGGCAVQQTATHMTPAPAGDAAEYILSTTVELRLNTGYQRSLRQGSRWLNVGRVPQGDVYKPYMDVFTVEGAHIHEAYLVVDSSQLVGFYLPAERSYANLDQRVLLHFNSKGNQ</sequence>
<reference evidence="2 3" key="1">
    <citation type="submission" date="2019-11" db="EMBL/GenBank/DDBJ databases">
        <title>Novel species isolated from a subtropical stream in China.</title>
        <authorList>
            <person name="Lu H."/>
        </authorList>
    </citation>
    <scope>NUCLEOTIDE SEQUENCE [LARGE SCALE GENOMIC DNA]</scope>
    <source>
        <strain evidence="2 3">FT26W</strain>
    </source>
</reference>
<organism evidence="2 3">
    <name type="scientific">Duganella aquatilis</name>
    <dbReference type="NCBI Taxonomy" id="2666082"/>
    <lineage>
        <taxon>Bacteria</taxon>
        <taxon>Pseudomonadati</taxon>
        <taxon>Pseudomonadota</taxon>
        <taxon>Betaproteobacteria</taxon>
        <taxon>Burkholderiales</taxon>
        <taxon>Oxalobacteraceae</taxon>
        <taxon>Telluria group</taxon>
        <taxon>Duganella</taxon>
    </lineage>
</organism>
<feature type="signal peptide" evidence="1">
    <location>
        <begin position="1"/>
        <end position="27"/>
    </location>
</feature>